<dbReference type="EnsemblPlants" id="Solyc09g059912.1.1">
    <property type="protein sequence ID" value="Solyc09g059912.1.1"/>
    <property type="gene ID" value="Solyc09g059912.1"/>
</dbReference>
<reference evidence="1" key="1">
    <citation type="journal article" date="2012" name="Nature">
        <title>The tomato genome sequence provides insights into fleshy fruit evolution.</title>
        <authorList>
            <consortium name="Tomato Genome Consortium"/>
        </authorList>
    </citation>
    <scope>NUCLEOTIDE SEQUENCE [LARGE SCALE GENOMIC DNA]</scope>
    <source>
        <strain evidence="1">cv. Heinz 1706</strain>
    </source>
</reference>
<reference evidence="1" key="2">
    <citation type="submission" date="2019-01" db="UniProtKB">
        <authorList>
            <consortium name="EnsemblPlants"/>
        </authorList>
    </citation>
    <scope>IDENTIFICATION</scope>
    <source>
        <strain evidence="1">cv. Heinz 1706</strain>
    </source>
</reference>
<sequence>MPRYFFDMVYVTHCLSLSMSTISLSLEATLSVSIRLSLPSLISNIHYFISVEVIRSCSGSILTQANYVNEI</sequence>
<evidence type="ECO:0000313" key="2">
    <source>
        <dbReference type="Proteomes" id="UP000004994"/>
    </source>
</evidence>
<dbReference type="AlphaFoldDB" id="A0A3Q7I4L9"/>
<organism evidence="1">
    <name type="scientific">Solanum lycopersicum</name>
    <name type="common">Tomato</name>
    <name type="synonym">Lycopersicon esculentum</name>
    <dbReference type="NCBI Taxonomy" id="4081"/>
    <lineage>
        <taxon>Eukaryota</taxon>
        <taxon>Viridiplantae</taxon>
        <taxon>Streptophyta</taxon>
        <taxon>Embryophyta</taxon>
        <taxon>Tracheophyta</taxon>
        <taxon>Spermatophyta</taxon>
        <taxon>Magnoliopsida</taxon>
        <taxon>eudicotyledons</taxon>
        <taxon>Gunneridae</taxon>
        <taxon>Pentapetalae</taxon>
        <taxon>asterids</taxon>
        <taxon>lamiids</taxon>
        <taxon>Solanales</taxon>
        <taxon>Solanaceae</taxon>
        <taxon>Solanoideae</taxon>
        <taxon>Solaneae</taxon>
        <taxon>Solanum</taxon>
        <taxon>Solanum subgen. Lycopersicon</taxon>
    </lineage>
</organism>
<accession>A0A3Q7I4L9</accession>
<protein>
    <submittedName>
        <fullName evidence="1">Uncharacterized protein</fullName>
    </submittedName>
</protein>
<dbReference type="Proteomes" id="UP000004994">
    <property type="component" value="Chromosome 9"/>
</dbReference>
<evidence type="ECO:0000313" key="1">
    <source>
        <dbReference type="EnsemblPlants" id="Solyc09g059912.1.1"/>
    </source>
</evidence>
<dbReference type="InParanoid" id="A0A3Q7I4L9"/>
<name>A0A3Q7I4L9_SOLLC</name>
<proteinExistence type="predicted"/>
<dbReference type="Gramene" id="Solyc09g059912.1.1">
    <property type="protein sequence ID" value="Solyc09g059912.1.1"/>
    <property type="gene ID" value="Solyc09g059912.1"/>
</dbReference>
<keyword evidence="2" id="KW-1185">Reference proteome</keyword>